<dbReference type="OrthoDB" id="6353341at2759"/>
<dbReference type="InterPro" id="IPR024156">
    <property type="entry name" value="Small_GTPase_ARF"/>
</dbReference>
<evidence type="ECO:0000313" key="8">
    <source>
        <dbReference type="Proteomes" id="UP000283509"/>
    </source>
</evidence>
<evidence type="ECO:0000256" key="2">
    <source>
        <dbReference type="ARBA" id="ARBA00019766"/>
    </source>
</evidence>
<evidence type="ECO:0000256" key="5">
    <source>
        <dbReference type="PIRSR" id="PIRSR606689-1"/>
    </source>
</evidence>
<reference evidence="7 8" key="1">
    <citation type="submission" date="2018-04" db="EMBL/GenBank/DDBJ databases">
        <authorList>
            <person name="Zhang X."/>
            <person name="Yuan J."/>
            <person name="Li F."/>
            <person name="Xiang J."/>
        </authorList>
    </citation>
    <scope>NUCLEOTIDE SEQUENCE [LARGE SCALE GENOMIC DNA]</scope>
    <source>
        <tissue evidence="7">Muscle</tissue>
    </source>
</reference>
<dbReference type="InterPro" id="IPR005225">
    <property type="entry name" value="Small_GTP-bd"/>
</dbReference>
<keyword evidence="8" id="KW-1185">Reference proteome</keyword>
<dbReference type="EMBL" id="QCYY01001315">
    <property type="protein sequence ID" value="ROT78918.1"/>
    <property type="molecule type" value="Genomic_DNA"/>
</dbReference>
<evidence type="ECO:0000256" key="1">
    <source>
        <dbReference type="ARBA" id="ARBA00010290"/>
    </source>
</evidence>
<organism evidence="7 8">
    <name type="scientific">Penaeus vannamei</name>
    <name type="common">Whiteleg shrimp</name>
    <name type="synonym">Litopenaeus vannamei</name>
    <dbReference type="NCBI Taxonomy" id="6689"/>
    <lineage>
        <taxon>Eukaryota</taxon>
        <taxon>Metazoa</taxon>
        <taxon>Ecdysozoa</taxon>
        <taxon>Arthropoda</taxon>
        <taxon>Crustacea</taxon>
        <taxon>Multicrustacea</taxon>
        <taxon>Malacostraca</taxon>
        <taxon>Eumalacostraca</taxon>
        <taxon>Eucarida</taxon>
        <taxon>Decapoda</taxon>
        <taxon>Dendrobranchiata</taxon>
        <taxon>Penaeoidea</taxon>
        <taxon>Penaeidae</taxon>
        <taxon>Penaeus</taxon>
    </lineage>
</organism>
<dbReference type="SUPFAM" id="SSF52540">
    <property type="entry name" value="P-loop containing nucleoside triphosphate hydrolases"/>
    <property type="match status" value="1"/>
</dbReference>
<dbReference type="InterPro" id="IPR006689">
    <property type="entry name" value="Small_GTPase_ARF/SAR"/>
</dbReference>
<dbReference type="STRING" id="6689.A0A3R7QHC9"/>
<dbReference type="GO" id="GO:0051649">
    <property type="term" value="P:establishment of localization in cell"/>
    <property type="evidence" value="ECO:0007669"/>
    <property type="project" value="UniProtKB-ARBA"/>
</dbReference>
<comment type="caution">
    <text evidence="7">The sequence shown here is derived from an EMBL/GenBank/DDBJ whole genome shotgun (WGS) entry which is preliminary data.</text>
</comment>
<comment type="similarity">
    <text evidence="1 6">Belongs to the small GTPase superfamily. Arf family.</text>
</comment>
<dbReference type="Pfam" id="PF00025">
    <property type="entry name" value="Arf"/>
    <property type="match status" value="1"/>
</dbReference>
<evidence type="ECO:0000256" key="4">
    <source>
        <dbReference type="ARBA" id="ARBA00023134"/>
    </source>
</evidence>
<keyword evidence="4 5" id="KW-0342">GTP-binding</keyword>
<dbReference type="PANTHER" id="PTHR11711">
    <property type="entry name" value="ADP RIBOSYLATION FACTOR-RELATED"/>
    <property type="match status" value="1"/>
</dbReference>
<evidence type="ECO:0000256" key="3">
    <source>
        <dbReference type="ARBA" id="ARBA00022741"/>
    </source>
</evidence>
<dbReference type="SMART" id="SM00178">
    <property type="entry name" value="SAR"/>
    <property type="match status" value="1"/>
</dbReference>
<dbReference type="FunFam" id="3.40.50.300:FF:001166">
    <property type="entry name" value="ADP-ribosylation factor D"/>
    <property type="match status" value="1"/>
</dbReference>
<gene>
    <name evidence="7" type="ORF">C7M84_002379</name>
</gene>
<proteinExistence type="inferred from homology"/>
<keyword evidence="3 5" id="KW-0547">Nucleotide-binding</keyword>
<sequence>MGVLFSRIKKRCRCTRRYRIVIVGLEGAGKKTVLDQLQLGKVKVKTLATGFHVRTLKFKNIIFTAWDLGGMNLRVLRREYLRKPSAIVYVVDSCDEVGLEVAQEELQEVLRNTGVVGIPLLVMANKQDLPEALPASRVSEVLNLTHYVGPWHLQPTCATTSDGLYESCHYLFLMITLLQKSS</sequence>
<dbReference type="Gene3D" id="3.40.50.300">
    <property type="entry name" value="P-loop containing nucleotide triphosphate hydrolases"/>
    <property type="match status" value="1"/>
</dbReference>
<dbReference type="GO" id="GO:0016192">
    <property type="term" value="P:vesicle-mediated transport"/>
    <property type="evidence" value="ECO:0007669"/>
    <property type="project" value="UniProtKB-ARBA"/>
</dbReference>
<protein>
    <recommendedName>
        <fullName evidence="2">ADP-ribosylation factor-like protein 6</fullName>
    </recommendedName>
</protein>
<feature type="binding site" evidence="5">
    <location>
        <begin position="125"/>
        <end position="128"/>
    </location>
    <ligand>
        <name>GTP</name>
        <dbReference type="ChEBI" id="CHEBI:37565"/>
    </ligand>
</feature>
<dbReference type="GO" id="GO:0005525">
    <property type="term" value="F:GTP binding"/>
    <property type="evidence" value="ECO:0007669"/>
    <property type="project" value="UniProtKB-KW"/>
</dbReference>
<reference evidence="7 8" key="2">
    <citation type="submission" date="2019-01" db="EMBL/GenBank/DDBJ databases">
        <title>The decoding of complex shrimp genome reveals the adaptation for benthos swimmer, frequently molting mechanism and breeding impact on genome.</title>
        <authorList>
            <person name="Sun Y."/>
            <person name="Gao Y."/>
            <person name="Yu Y."/>
        </authorList>
    </citation>
    <scope>NUCLEOTIDE SEQUENCE [LARGE SCALE GENOMIC DNA]</scope>
    <source>
        <tissue evidence="7">Muscle</tissue>
    </source>
</reference>
<dbReference type="GO" id="GO:0003924">
    <property type="term" value="F:GTPase activity"/>
    <property type="evidence" value="ECO:0007669"/>
    <property type="project" value="InterPro"/>
</dbReference>
<dbReference type="CDD" id="cd00878">
    <property type="entry name" value="Arf_Arl"/>
    <property type="match status" value="1"/>
</dbReference>
<name>A0A3R7QHC9_PENVA</name>
<feature type="binding site" evidence="5">
    <location>
        <position position="70"/>
    </location>
    <ligand>
        <name>GTP</name>
        <dbReference type="ChEBI" id="CHEBI:37565"/>
    </ligand>
</feature>
<dbReference type="PROSITE" id="PS51417">
    <property type="entry name" value="ARF"/>
    <property type="match status" value="1"/>
</dbReference>
<dbReference type="AlphaFoldDB" id="A0A3R7QHC9"/>
<accession>A0A3R7QHC9</accession>
<dbReference type="PRINTS" id="PR00328">
    <property type="entry name" value="SAR1GTPBP"/>
</dbReference>
<dbReference type="Proteomes" id="UP000283509">
    <property type="component" value="Unassembled WGS sequence"/>
</dbReference>
<dbReference type="NCBIfam" id="TIGR00231">
    <property type="entry name" value="small_GTP"/>
    <property type="match status" value="1"/>
</dbReference>
<evidence type="ECO:0000256" key="6">
    <source>
        <dbReference type="RuleBase" id="RU003925"/>
    </source>
</evidence>
<dbReference type="InterPro" id="IPR027417">
    <property type="entry name" value="P-loop_NTPase"/>
</dbReference>
<dbReference type="SMART" id="SM00177">
    <property type="entry name" value="ARF"/>
    <property type="match status" value="1"/>
</dbReference>
<evidence type="ECO:0000313" key="7">
    <source>
        <dbReference type="EMBL" id="ROT78918.1"/>
    </source>
</evidence>